<dbReference type="AlphaFoldDB" id="A0A5C8KH80"/>
<dbReference type="OrthoDB" id="9764969at2"/>
<protein>
    <submittedName>
        <fullName evidence="2">Exo-alpha-sialidase</fullName>
    </submittedName>
</protein>
<proteinExistence type="predicted"/>
<dbReference type="SUPFAM" id="SSF50939">
    <property type="entry name" value="Sialidases"/>
    <property type="match status" value="1"/>
</dbReference>
<dbReference type="Gene3D" id="2.120.10.10">
    <property type="match status" value="1"/>
</dbReference>
<dbReference type="CDD" id="cd15482">
    <property type="entry name" value="Sialidase_non-viral"/>
    <property type="match status" value="1"/>
</dbReference>
<dbReference type="InterPro" id="IPR036278">
    <property type="entry name" value="Sialidase_sf"/>
</dbReference>
<evidence type="ECO:0000256" key="1">
    <source>
        <dbReference type="SAM" id="SignalP"/>
    </source>
</evidence>
<dbReference type="Proteomes" id="UP000321248">
    <property type="component" value="Unassembled WGS sequence"/>
</dbReference>
<dbReference type="RefSeq" id="WP_147892429.1">
    <property type="nucleotide sequence ID" value="NZ_VRTS01000010.1"/>
</dbReference>
<feature type="signal peptide" evidence="1">
    <location>
        <begin position="1"/>
        <end position="22"/>
    </location>
</feature>
<keyword evidence="1" id="KW-0732">Signal</keyword>
<gene>
    <name evidence="2" type="ORF">FU658_12735</name>
</gene>
<comment type="caution">
    <text evidence="2">The sequence shown here is derived from an EMBL/GenBank/DDBJ whole genome shotgun (WGS) entry which is preliminary data.</text>
</comment>
<reference evidence="2 3" key="1">
    <citation type="submission" date="2019-08" db="EMBL/GenBank/DDBJ databases">
        <authorList>
            <person name="Karlyshev A.V."/>
        </authorList>
    </citation>
    <scope>NUCLEOTIDE SEQUENCE [LARGE SCALE GENOMIC DNA]</scope>
    <source>
        <strain evidence="2 3">Alg18-2.2</strain>
    </source>
</reference>
<keyword evidence="3" id="KW-1185">Reference proteome</keyword>
<evidence type="ECO:0000313" key="2">
    <source>
        <dbReference type="EMBL" id="TXK59815.1"/>
    </source>
</evidence>
<evidence type="ECO:0000313" key="3">
    <source>
        <dbReference type="Proteomes" id="UP000321248"/>
    </source>
</evidence>
<sequence length="418" mass="45086">MTIRNVLSSVLSAALLCACAQSAPPEAAPALTVDAWSLPAPEGSAQPDLVQAADGALLLGWIRRLEQGHALEMARLSQGAWGDVRRIAEGQRWFVNWADTPHLVSLPDGSLWAHWLQRSGDGPYDYGIALVRSADDGATWDALPSVHPTDRPLDFGFVSLWAAADDRLGIAWLDSRNKSVEAGHDHHGGHGDDDGAMALFATEVSAEGLVARSRELDASTCDCCQTAVARSGEVTLLAYRSRREGEIRDIEVVRETGAGWEEPRLVHADGWRIPGCPVNGPAIAAHGDHAWVAWYSEDQGEPVVRLARSEDAGRTFHTPLEWRRGTTQLGRVAVAADADAVWWAWMEEASGQQSVWVARGGYGLATDHIQAVRVAPVTASGRASGFPRLQLVDGIAHLVWTDVVDGRPRLSGARIQAQ</sequence>
<feature type="chain" id="PRO_5022890869" evidence="1">
    <location>
        <begin position="23"/>
        <end position="418"/>
    </location>
</feature>
<name>A0A5C8KH80_9GAMM</name>
<dbReference type="EMBL" id="VRTS01000010">
    <property type="protein sequence ID" value="TXK59815.1"/>
    <property type="molecule type" value="Genomic_DNA"/>
</dbReference>
<organism evidence="2 3">
    <name type="scientific">Alkalisalibacterium limincola</name>
    <dbReference type="NCBI Taxonomy" id="2699169"/>
    <lineage>
        <taxon>Bacteria</taxon>
        <taxon>Pseudomonadati</taxon>
        <taxon>Pseudomonadota</taxon>
        <taxon>Gammaproteobacteria</taxon>
        <taxon>Lysobacterales</taxon>
        <taxon>Lysobacteraceae</taxon>
        <taxon>Alkalisalibacterium</taxon>
    </lineage>
</organism>
<dbReference type="PROSITE" id="PS51257">
    <property type="entry name" value="PROKAR_LIPOPROTEIN"/>
    <property type="match status" value="1"/>
</dbReference>
<accession>A0A5C8KH80</accession>